<reference evidence="1 2" key="1">
    <citation type="submission" date="2018-05" db="EMBL/GenBank/DDBJ databases">
        <title>Integrated omic analyses show evidence that a Ca. Accumulibacter phosphatis strain performs denitrification under micro-aerobic conditions.</title>
        <authorList>
            <person name="Camejo P.Y."/>
            <person name="Katherine M.D."/>
            <person name="Daniel N.R."/>
        </authorList>
    </citation>
    <scope>NUCLEOTIDE SEQUENCE [LARGE SCALE GENOMIC DNA]</scope>
    <source>
        <strain evidence="1">UW-LDO-IC</strain>
    </source>
</reference>
<dbReference type="AlphaFoldDB" id="A0A369XIL0"/>
<comment type="caution">
    <text evidence="1">The sequence shown here is derived from an EMBL/GenBank/DDBJ whole genome shotgun (WGS) entry which is preliminary data.</text>
</comment>
<accession>A0A369XIL0</accession>
<proteinExistence type="predicted"/>
<dbReference type="Proteomes" id="UP000253831">
    <property type="component" value="Unassembled WGS sequence"/>
</dbReference>
<name>A0A369XIL0_9PROT</name>
<sequence length="136" mass="14942">MTTRRKLTAARQRVYNGPMDIPAALLYTILSGIAEAALEPAPDPQLINEPTVMARMLPAKAKMGVLLPPRGDGYVTIDDQLWRLAPTAQFRNGRNLIVMPMQIQSAVEVVYLPNAAGAIHRVWMLTPSEASAPRPR</sequence>
<protein>
    <submittedName>
        <fullName evidence="1">Uncharacterized protein</fullName>
    </submittedName>
</protein>
<evidence type="ECO:0000313" key="2">
    <source>
        <dbReference type="Proteomes" id="UP000253831"/>
    </source>
</evidence>
<organism evidence="1 2">
    <name type="scientific">Candidatus Accumulibacter meliphilus</name>
    <dbReference type="NCBI Taxonomy" id="2211374"/>
    <lineage>
        <taxon>Bacteria</taxon>
        <taxon>Pseudomonadati</taxon>
        <taxon>Pseudomonadota</taxon>
        <taxon>Betaproteobacteria</taxon>
        <taxon>Candidatus Accumulibacter</taxon>
    </lineage>
</organism>
<dbReference type="EMBL" id="QPGA01000029">
    <property type="protein sequence ID" value="RDE49951.1"/>
    <property type="molecule type" value="Genomic_DNA"/>
</dbReference>
<gene>
    <name evidence="1" type="ORF">DVS81_13950</name>
</gene>
<evidence type="ECO:0000313" key="1">
    <source>
        <dbReference type="EMBL" id="RDE49951.1"/>
    </source>
</evidence>